<proteinExistence type="predicted"/>
<dbReference type="EMBL" id="BK015960">
    <property type="protein sequence ID" value="DAF87227.1"/>
    <property type="molecule type" value="Genomic_DNA"/>
</dbReference>
<protein>
    <submittedName>
        <fullName evidence="1">Uncharacterized protein</fullName>
    </submittedName>
</protein>
<organism evidence="1">
    <name type="scientific">Myoviridae sp. ctPkm1</name>
    <dbReference type="NCBI Taxonomy" id="2825099"/>
    <lineage>
        <taxon>Viruses</taxon>
        <taxon>Duplodnaviria</taxon>
        <taxon>Heunggongvirae</taxon>
        <taxon>Uroviricota</taxon>
        <taxon>Caudoviricetes</taxon>
    </lineage>
</organism>
<evidence type="ECO:0000313" key="1">
    <source>
        <dbReference type="EMBL" id="DAF87227.1"/>
    </source>
</evidence>
<accession>A0A8S5TYF8</accession>
<name>A0A8S5TYF8_9CAUD</name>
<sequence length="72" mass="8462">MTEPKKRKWQPTDANKAAVNKYHREKIRKISINFSPVDSDILEYLEAKGNRSGYLKKLLREDMERNAGEPKE</sequence>
<reference evidence="1" key="1">
    <citation type="journal article" date="2021" name="Proc. Natl. Acad. Sci. U.S.A.">
        <title>A Catalog of Tens of Thousands of Viruses from Human Metagenomes Reveals Hidden Associations with Chronic Diseases.</title>
        <authorList>
            <person name="Tisza M.J."/>
            <person name="Buck C.B."/>
        </authorList>
    </citation>
    <scope>NUCLEOTIDE SEQUENCE</scope>
    <source>
        <strain evidence="1">CtPkm1</strain>
    </source>
</reference>